<keyword evidence="5 8" id="KW-0067">ATP-binding</keyword>
<feature type="compositionally biased region" description="Basic residues" evidence="9">
    <location>
        <begin position="775"/>
        <end position="784"/>
    </location>
</feature>
<evidence type="ECO:0000256" key="5">
    <source>
        <dbReference type="ARBA" id="ARBA00022840"/>
    </source>
</evidence>
<dbReference type="InterPro" id="IPR014001">
    <property type="entry name" value="Helicase_ATP-bd"/>
</dbReference>
<dbReference type="SMART" id="SM00490">
    <property type="entry name" value="HELICc"/>
    <property type="match status" value="1"/>
</dbReference>
<dbReference type="CDD" id="cd17952">
    <property type="entry name" value="DEADc_DDX42"/>
    <property type="match status" value="1"/>
</dbReference>
<evidence type="ECO:0000256" key="9">
    <source>
        <dbReference type="SAM" id="MobiDB-lite"/>
    </source>
</evidence>
<dbReference type="GO" id="GO:0003724">
    <property type="term" value="F:RNA helicase activity"/>
    <property type="evidence" value="ECO:0007669"/>
    <property type="project" value="UniProtKB-EC"/>
</dbReference>
<dbReference type="CDD" id="cd18787">
    <property type="entry name" value="SF2_C_DEAD"/>
    <property type="match status" value="1"/>
</dbReference>
<sequence>MFSNICVGYIKDLLLSMSWKINKLAPAPSKQALEQPGFSLNLGAHGHQHSGYYGTNIGKNVTKKKANYECLFWLNLQYFIFLSGISSVLILLFYNGHLSNITDMLQPGFLVCRYFEDDEDDEEQTSTQNLEYQPAPDSPGREAKRSGSDSDDSVDPLDAYMQGIDKAVEAEMKKPAKEKKKENIRDDIEQEDVEEAFYRYMEENPMAGVYMEDDEIVEYDEDGNVIYHKSKIIDPLPPIDHHDIEYEKFNKNFLEEHSDVASLSEHQVNELRHKLGIKVSGIQPPKPVSSFGHLGFDEKMMNMIIKSGYTTPTPIQAQGVPVAMSGRDIIGIAKTGSGKTAAFIWPMILHILDQREQKAGDGPIGLICAPTRELSQQIYTEAKKFSKPYGLQVVCAYGGGSMYEQQKACTECPEIIVCTPGRLIDLVKKKSTNLQRVTFLVFDEADRMFDMGFEAQVRSIANHVRPDRQTLLFSATFKRKVERLARDILSDPVRVVQGDIGEANQDVTQIVHVFKRREDKWPWLSKYLVEFTSTGAVLIFVTRKDNCEEVANNLTKIDMKVGLLHGDLSQGSRNEIITKFRKKEFPVLVATDVAARGLDIPSIKIVINYDVARDIDTHTHRVGRTGRAGEKGTAYTLLTAGKDIDFSAHLVRNLEGANQRVPSEVLDLAMKNAWFANTRFKQGKAKKLGGGTGFGFKARERPGLGSSAGSSASSSNSKFVSTNDFKPTNRLNTMRAHFKAQFKSNFVTATPDPNAPPPPPPSVPNVDDDEEPEKKKKRKKRWDV</sequence>
<evidence type="ECO:0000256" key="1">
    <source>
        <dbReference type="ARBA" id="ARBA00012552"/>
    </source>
</evidence>
<name>A0A7J7KRX5_BUGNE</name>
<dbReference type="InterPro" id="IPR027417">
    <property type="entry name" value="P-loop_NTPase"/>
</dbReference>
<feature type="domain" description="Helicase C-terminal" evidence="12">
    <location>
        <begin position="523"/>
        <end position="669"/>
    </location>
</feature>
<evidence type="ECO:0000256" key="2">
    <source>
        <dbReference type="ARBA" id="ARBA00022741"/>
    </source>
</evidence>
<keyword evidence="4 8" id="KW-0347">Helicase</keyword>
<feature type="region of interest" description="Disordered" evidence="9">
    <location>
        <begin position="742"/>
        <end position="784"/>
    </location>
</feature>
<feature type="short sequence motif" description="Q motif" evidence="7">
    <location>
        <begin position="289"/>
        <end position="317"/>
    </location>
</feature>
<dbReference type="GO" id="GO:0003676">
    <property type="term" value="F:nucleic acid binding"/>
    <property type="evidence" value="ECO:0007669"/>
    <property type="project" value="InterPro"/>
</dbReference>
<reference evidence="14" key="1">
    <citation type="submission" date="2020-06" db="EMBL/GenBank/DDBJ databases">
        <title>Draft genome of Bugula neritina, a colonial animal packing powerful symbionts and potential medicines.</title>
        <authorList>
            <person name="Rayko M."/>
        </authorList>
    </citation>
    <scope>NUCLEOTIDE SEQUENCE [LARGE SCALE GENOMIC DNA]</scope>
    <source>
        <strain evidence="14">Kwan_BN1</strain>
    </source>
</reference>
<dbReference type="InterPro" id="IPR000629">
    <property type="entry name" value="RNA-helicase_DEAD-box_CS"/>
</dbReference>
<dbReference type="InterPro" id="IPR011545">
    <property type="entry name" value="DEAD/DEAH_box_helicase_dom"/>
</dbReference>
<dbReference type="Pfam" id="PF00271">
    <property type="entry name" value="Helicase_C"/>
    <property type="match status" value="1"/>
</dbReference>
<evidence type="ECO:0000313" key="15">
    <source>
        <dbReference type="Proteomes" id="UP000593567"/>
    </source>
</evidence>
<evidence type="ECO:0000259" key="13">
    <source>
        <dbReference type="PROSITE" id="PS51195"/>
    </source>
</evidence>
<evidence type="ECO:0000256" key="8">
    <source>
        <dbReference type="RuleBase" id="RU000492"/>
    </source>
</evidence>
<dbReference type="PROSITE" id="PS51195">
    <property type="entry name" value="Q_MOTIF"/>
    <property type="match status" value="1"/>
</dbReference>
<dbReference type="InterPro" id="IPR001650">
    <property type="entry name" value="Helicase_C-like"/>
</dbReference>
<dbReference type="PROSITE" id="PS51194">
    <property type="entry name" value="HELICASE_CTER"/>
    <property type="match status" value="1"/>
</dbReference>
<dbReference type="GO" id="GO:0016787">
    <property type="term" value="F:hydrolase activity"/>
    <property type="evidence" value="ECO:0007669"/>
    <property type="project" value="UniProtKB-KW"/>
</dbReference>
<keyword evidence="10" id="KW-0472">Membrane</keyword>
<gene>
    <name evidence="14" type="ORF">EB796_000799</name>
</gene>
<dbReference type="AlphaFoldDB" id="A0A7J7KRX5"/>
<dbReference type="PANTHER" id="PTHR47958">
    <property type="entry name" value="ATP-DEPENDENT RNA HELICASE DBP3"/>
    <property type="match status" value="1"/>
</dbReference>
<keyword evidence="3 8" id="KW-0378">Hydrolase</keyword>
<dbReference type="Pfam" id="PF00270">
    <property type="entry name" value="DEAD"/>
    <property type="match status" value="1"/>
</dbReference>
<dbReference type="EC" id="3.6.4.13" evidence="1"/>
<dbReference type="Gene3D" id="3.40.50.300">
    <property type="entry name" value="P-loop containing nucleotide triphosphate hydrolases"/>
    <property type="match status" value="2"/>
</dbReference>
<dbReference type="GO" id="GO:0005524">
    <property type="term" value="F:ATP binding"/>
    <property type="evidence" value="ECO:0007669"/>
    <property type="project" value="UniProtKB-KW"/>
</dbReference>
<evidence type="ECO:0000256" key="3">
    <source>
        <dbReference type="ARBA" id="ARBA00022801"/>
    </source>
</evidence>
<feature type="compositionally biased region" description="Basic and acidic residues" evidence="9">
    <location>
        <begin position="139"/>
        <end position="148"/>
    </location>
</feature>
<dbReference type="Proteomes" id="UP000593567">
    <property type="component" value="Unassembled WGS sequence"/>
</dbReference>
<feature type="domain" description="DEAD-box RNA helicase Q" evidence="13">
    <location>
        <begin position="289"/>
        <end position="317"/>
    </location>
</feature>
<accession>A0A7J7KRX5</accession>
<dbReference type="PROSITE" id="PS00039">
    <property type="entry name" value="DEAD_ATP_HELICASE"/>
    <property type="match status" value="1"/>
</dbReference>
<evidence type="ECO:0000256" key="10">
    <source>
        <dbReference type="SAM" id="Phobius"/>
    </source>
</evidence>
<dbReference type="EMBL" id="VXIV02000094">
    <property type="protein sequence ID" value="KAF6040898.1"/>
    <property type="molecule type" value="Genomic_DNA"/>
</dbReference>
<dbReference type="InterPro" id="IPR014014">
    <property type="entry name" value="RNA_helicase_DEAD_Q_motif"/>
</dbReference>
<feature type="region of interest" description="Disordered" evidence="9">
    <location>
        <begin position="120"/>
        <end position="156"/>
    </location>
</feature>
<proteinExistence type="inferred from homology"/>
<feature type="compositionally biased region" description="Polar residues" evidence="9">
    <location>
        <begin position="718"/>
        <end position="728"/>
    </location>
</feature>
<protein>
    <recommendedName>
        <fullName evidence="1">RNA helicase</fullName>
        <ecNumber evidence="1">3.6.4.13</ecNumber>
    </recommendedName>
</protein>
<keyword evidence="15" id="KW-1185">Reference proteome</keyword>
<organism evidence="14 15">
    <name type="scientific">Bugula neritina</name>
    <name type="common">Brown bryozoan</name>
    <name type="synonym">Sertularia neritina</name>
    <dbReference type="NCBI Taxonomy" id="10212"/>
    <lineage>
        <taxon>Eukaryota</taxon>
        <taxon>Metazoa</taxon>
        <taxon>Spiralia</taxon>
        <taxon>Lophotrochozoa</taxon>
        <taxon>Bryozoa</taxon>
        <taxon>Gymnolaemata</taxon>
        <taxon>Cheilostomatida</taxon>
        <taxon>Flustrina</taxon>
        <taxon>Buguloidea</taxon>
        <taxon>Bugulidae</taxon>
        <taxon>Bugula</taxon>
    </lineage>
</organism>
<feature type="transmembrane region" description="Helical" evidence="10">
    <location>
        <begin position="72"/>
        <end position="94"/>
    </location>
</feature>
<feature type="region of interest" description="Disordered" evidence="9">
    <location>
        <begin position="689"/>
        <end position="728"/>
    </location>
</feature>
<feature type="compositionally biased region" description="Low complexity" evidence="9">
    <location>
        <begin position="705"/>
        <end position="717"/>
    </location>
</feature>
<comment type="similarity">
    <text evidence="8">Belongs to the DEAD box helicase family.</text>
</comment>
<keyword evidence="10" id="KW-0812">Transmembrane</keyword>
<feature type="domain" description="Helicase ATP-binding" evidence="11">
    <location>
        <begin position="320"/>
        <end position="495"/>
    </location>
</feature>
<dbReference type="SUPFAM" id="SSF52540">
    <property type="entry name" value="P-loop containing nucleoside triphosphate hydrolases"/>
    <property type="match status" value="2"/>
</dbReference>
<dbReference type="PROSITE" id="PS51192">
    <property type="entry name" value="HELICASE_ATP_BIND_1"/>
    <property type="match status" value="1"/>
</dbReference>
<keyword evidence="10" id="KW-1133">Transmembrane helix</keyword>
<keyword evidence="2 8" id="KW-0547">Nucleotide-binding</keyword>
<evidence type="ECO:0000259" key="11">
    <source>
        <dbReference type="PROSITE" id="PS51192"/>
    </source>
</evidence>
<dbReference type="SMART" id="SM00487">
    <property type="entry name" value="DEXDc"/>
    <property type="match status" value="1"/>
</dbReference>
<feature type="compositionally biased region" description="Pro residues" evidence="9">
    <location>
        <begin position="753"/>
        <end position="763"/>
    </location>
</feature>
<dbReference type="FunFam" id="3.40.50.300:FF:000079">
    <property type="entry name" value="probable ATP-dependent RNA helicase DDX17"/>
    <property type="match status" value="1"/>
</dbReference>
<evidence type="ECO:0000256" key="6">
    <source>
        <dbReference type="ARBA" id="ARBA00047984"/>
    </source>
</evidence>
<comment type="catalytic activity">
    <reaction evidence="6">
        <text>ATP + H2O = ADP + phosphate + H(+)</text>
        <dbReference type="Rhea" id="RHEA:13065"/>
        <dbReference type="ChEBI" id="CHEBI:15377"/>
        <dbReference type="ChEBI" id="CHEBI:15378"/>
        <dbReference type="ChEBI" id="CHEBI:30616"/>
        <dbReference type="ChEBI" id="CHEBI:43474"/>
        <dbReference type="ChEBI" id="CHEBI:456216"/>
        <dbReference type="EC" id="3.6.4.13"/>
    </reaction>
</comment>
<dbReference type="OrthoDB" id="196131at2759"/>
<comment type="caution">
    <text evidence="14">The sequence shown here is derived from an EMBL/GenBank/DDBJ whole genome shotgun (WGS) entry which is preliminary data.</text>
</comment>
<evidence type="ECO:0000259" key="12">
    <source>
        <dbReference type="PROSITE" id="PS51194"/>
    </source>
</evidence>
<evidence type="ECO:0000256" key="7">
    <source>
        <dbReference type="PROSITE-ProRule" id="PRU00552"/>
    </source>
</evidence>
<evidence type="ECO:0000313" key="14">
    <source>
        <dbReference type="EMBL" id="KAF6040898.1"/>
    </source>
</evidence>
<evidence type="ECO:0000256" key="4">
    <source>
        <dbReference type="ARBA" id="ARBA00022806"/>
    </source>
</evidence>